<dbReference type="EMBL" id="FQVT01000005">
    <property type="protein sequence ID" value="SHG13446.1"/>
    <property type="molecule type" value="Genomic_DNA"/>
</dbReference>
<keyword evidence="1" id="KW-0472">Membrane</keyword>
<dbReference type="STRING" id="1073325.SAMN05444483_10581"/>
<organism evidence="2 3">
    <name type="scientific">Salegentibacter echinorum</name>
    <dbReference type="NCBI Taxonomy" id="1073325"/>
    <lineage>
        <taxon>Bacteria</taxon>
        <taxon>Pseudomonadati</taxon>
        <taxon>Bacteroidota</taxon>
        <taxon>Flavobacteriia</taxon>
        <taxon>Flavobacteriales</taxon>
        <taxon>Flavobacteriaceae</taxon>
        <taxon>Salegentibacter</taxon>
    </lineage>
</organism>
<protein>
    <recommendedName>
        <fullName evidence="4">AsmA-like C-terminal region</fullName>
    </recommendedName>
</protein>
<keyword evidence="3" id="KW-1185">Reference proteome</keyword>
<dbReference type="Proteomes" id="UP000183945">
    <property type="component" value="Unassembled WGS sequence"/>
</dbReference>
<keyword evidence="1" id="KW-0812">Transmembrane</keyword>
<keyword evidence="1" id="KW-1133">Transmembrane helix</keyword>
<accession>A0A1M5HBW6</accession>
<proteinExistence type="predicted"/>
<gene>
    <name evidence="2" type="ORF">SAMN05444483_10581</name>
</gene>
<dbReference type="AlphaFoldDB" id="A0A1M5HBW6"/>
<evidence type="ECO:0000313" key="2">
    <source>
        <dbReference type="EMBL" id="SHG13446.1"/>
    </source>
</evidence>
<dbReference type="RefSeq" id="WP_072879288.1">
    <property type="nucleotide sequence ID" value="NZ_FQVT01000005.1"/>
</dbReference>
<dbReference type="OrthoDB" id="1412480at2"/>
<sequence length="505" mass="57397">MTKKSKISLGVGVVLLLLVGVFIGLNKWVAHKLKTALEESEAIQEFVYKDIDVNLLGGDASITAFSFHTGDKKVSAEKLAVKGVSVFKYLFQDKIAISAVQLTAPNVVIYSEEDKEKTKGKKKEKNDFDLAISSFEISHATLKLAKNDTVKNTLFLRLPTVELNEITANENSLASNLPFKYGDFQVEADSIFFNINDEHDMMAKKLAINSSFLQVNDISMVPLYDKQEFQKHIPYEKDRVELVIPELKLNSWKWGLENDSLKIESPLAQLNQMDLALYRDKRVNDDPRHKKMYSKMIRELPIKLNLDTLKVKNAKLQYQEKVKTDRRPGLVKFTELNASIYNLTNMGMRKTNFPTTSIEVSTYFMGEADLKVNWSFDISNKMDEFRISGHLNNISSQGINQFLKPALNVAAQGGIRDMQFDYSGNKNKASGEMKLIYKDFKVEVLKNDGESKSGFLSALANLIIRNEATSEEKTQKNITATRTINKSFWNYLWKMVRNGALKSFL</sequence>
<evidence type="ECO:0008006" key="4">
    <source>
        <dbReference type="Google" id="ProtNLM"/>
    </source>
</evidence>
<evidence type="ECO:0000256" key="1">
    <source>
        <dbReference type="SAM" id="Phobius"/>
    </source>
</evidence>
<reference evidence="3" key="1">
    <citation type="submission" date="2016-11" db="EMBL/GenBank/DDBJ databases">
        <authorList>
            <person name="Varghese N."/>
            <person name="Submissions S."/>
        </authorList>
    </citation>
    <scope>NUCLEOTIDE SEQUENCE [LARGE SCALE GENOMIC DNA]</scope>
    <source>
        <strain evidence="3">DSM 24579</strain>
    </source>
</reference>
<feature type="transmembrane region" description="Helical" evidence="1">
    <location>
        <begin position="7"/>
        <end position="25"/>
    </location>
</feature>
<name>A0A1M5HBW6_SALEC</name>
<evidence type="ECO:0000313" key="3">
    <source>
        <dbReference type="Proteomes" id="UP000183945"/>
    </source>
</evidence>